<evidence type="ECO:0000313" key="1">
    <source>
        <dbReference type="EMBL" id="KAH9780718.1"/>
    </source>
</evidence>
<protein>
    <submittedName>
        <fullName evidence="1">Uncharacterized protein</fullName>
    </submittedName>
</protein>
<organism evidence="1 2">
    <name type="scientific">Citrus sinensis</name>
    <name type="common">Sweet orange</name>
    <name type="synonym">Citrus aurantium var. sinensis</name>
    <dbReference type="NCBI Taxonomy" id="2711"/>
    <lineage>
        <taxon>Eukaryota</taxon>
        <taxon>Viridiplantae</taxon>
        <taxon>Streptophyta</taxon>
        <taxon>Embryophyta</taxon>
        <taxon>Tracheophyta</taxon>
        <taxon>Spermatophyta</taxon>
        <taxon>Magnoliopsida</taxon>
        <taxon>eudicotyledons</taxon>
        <taxon>Gunneridae</taxon>
        <taxon>Pentapetalae</taxon>
        <taxon>rosids</taxon>
        <taxon>malvids</taxon>
        <taxon>Sapindales</taxon>
        <taxon>Rutaceae</taxon>
        <taxon>Aurantioideae</taxon>
        <taxon>Citrus</taxon>
    </lineage>
</organism>
<name>A0ACB8M5F2_CITSI</name>
<comment type="caution">
    <text evidence="1">The sequence shown here is derived from an EMBL/GenBank/DDBJ whole genome shotgun (WGS) entry which is preliminary data.</text>
</comment>
<proteinExistence type="predicted"/>
<dbReference type="EMBL" id="CM039172">
    <property type="protein sequence ID" value="KAH9780718.1"/>
    <property type="molecule type" value="Genomic_DNA"/>
</dbReference>
<dbReference type="Proteomes" id="UP000829398">
    <property type="component" value="Chromosome 3"/>
</dbReference>
<reference evidence="2" key="1">
    <citation type="journal article" date="2023" name="Hortic. Res.">
        <title>A chromosome-level phased genome enabling allele-level studies in sweet orange: a case study on citrus Huanglongbing tolerance.</title>
        <authorList>
            <person name="Wu B."/>
            <person name="Yu Q."/>
            <person name="Deng Z."/>
            <person name="Duan Y."/>
            <person name="Luo F."/>
            <person name="Gmitter F. Jr."/>
        </authorList>
    </citation>
    <scope>NUCLEOTIDE SEQUENCE [LARGE SCALE GENOMIC DNA]</scope>
    <source>
        <strain evidence="2">cv. Valencia</strain>
    </source>
</reference>
<sequence>MLDTRFIDYQDAIIGIVLTTLHAGSVLLTFYPNFNLSLQDTNLSTALQVQVQIQGADQVASVKIATLHHQLVYRLQNHALDLPSPEHHSDALMTTESMFERRYDGTVRMIFRPPPTAPEEPPWLSFTYSAMVTAVQTTQEKLPITGFTSKGYPVYPAKLNGHFFWDSPGSGNCDPDCPCWDNWEEDDPSTLPMQPMAYMMFSSTSQDYSSNFPALETHTDLQRKVITKPFIPSAITPTCHLEDPKPFEAVLNWQTQNARAQNEGLVDIHKKIIPDPYDTDQTSDSNLAVSVNQSESDTNSSLESSISSSDSEKSYADITRILMAQPEESEPAQSSRTGPFFEIPSDIEEDPPEASSAPNRSAQSHHDHKPSNGPWFTFDDIPAAKWRDKLSEMAAWTDLQMLRANATIASVLRELATRFTGSLRDWFDTLREYRQLQFVQLPNVSSALSIIHEQFIGESVAVFEAARRDYLNMKCCSLNSKDLDFYYKWMSILFYKLNGFNDPTLKHVFLASLPEELQPDIQRQLTSLNLTIDTISLGKIFQIAKGCLEKATTDYSPHNDEIESYFSEQEEPTDETVFALQNSSDDSENDEFQTVFHQQLLSLDTTIPIPSIKLHILPSKFQRPIPAIGLLDTRAQRSMLNPDILSSQSWQHYEENFKAVNGKLFTTTLITKKPIGIQIFPNCVIWTKVIGSYLPNKDILLGFDIIHQIKHLQIIPTGIRVKSMFKPFTNVLKLYGLSETSQPFQDISTRFLKFCPESHADFHHPNPLWKNPQFFVQLPFKLNEDVNPTKATHLGMSPSDLVLAQKECSQLLVQGTPDDHRHLLNQFFDIIQFHGIMLSTKKSTIATHTIEFLGMTIKDGHYQPGKHIAQELIHFPDQHLSKRQLQ</sequence>
<evidence type="ECO:0000313" key="2">
    <source>
        <dbReference type="Proteomes" id="UP000829398"/>
    </source>
</evidence>
<accession>A0ACB8M5F2</accession>
<keyword evidence="2" id="KW-1185">Reference proteome</keyword>
<gene>
    <name evidence="1" type="ORF">KPL71_008186</name>
</gene>